<dbReference type="Proteomes" id="UP000287547">
    <property type="component" value="Unassembled WGS sequence"/>
</dbReference>
<dbReference type="OrthoDB" id="4190625at2"/>
<name>A0A428ZBW5_KIBAR</name>
<dbReference type="AlphaFoldDB" id="A0A428ZBW5"/>
<protein>
    <submittedName>
        <fullName evidence="2">Uncharacterized protein</fullName>
    </submittedName>
</protein>
<feature type="signal peptide" evidence="1">
    <location>
        <begin position="1"/>
        <end position="20"/>
    </location>
</feature>
<reference evidence="2 3" key="1">
    <citation type="submission" date="2018-05" db="EMBL/GenBank/DDBJ databases">
        <title>Evolution of GPA BGCs.</title>
        <authorList>
            <person name="Waglechner N."/>
            <person name="Wright G.D."/>
        </authorList>
    </citation>
    <scope>NUCLEOTIDE SEQUENCE [LARGE SCALE GENOMIC DNA]</scope>
    <source>
        <strain evidence="2 3">A82846</strain>
    </source>
</reference>
<evidence type="ECO:0000256" key="1">
    <source>
        <dbReference type="SAM" id="SignalP"/>
    </source>
</evidence>
<sequence>MKRLYTALLAAGLGLGTVVAAPSAAAAPTQCQYVARDLPIPAGARGAEVVASSSDDKLLVGEVYGDPELQAVVWRNGEIYQVMKSPYPPRMTPRGINKNGVIVGWMDDLRSYTAYRQLIGRYFKLHTQPGDHSIATAVNDNGDIAGAVFPIDGPDVRTAVVWERDKPGYTVVGPGQPVLVTNDRKVLTNEGLLFDLNTKTSVSLGVREPFSLDNGRIFGWGFGSIPEWNTSGQVVARYDQGVQGLGVNNHNTLFGSFGPSTVNPGLWRNGTWTAIQADKLPMAWGYGDISDDEVITGNYRTANGDRVAAQWFCAP</sequence>
<keyword evidence="1" id="KW-0732">Signal</keyword>
<dbReference type="EMBL" id="QHKI01000012">
    <property type="protein sequence ID" value="RSM85536.1"/>
    <property type="molecule type" value="Genomic_DNA"/>
</dbReference>
<dbReference type="RefSeq" id="WP_037257192.1">
    <property type="nucleotide sequence ID" value="NZ_QHKI01000012.1"/>
</dbReference>
<comment type="caution">
    <text evidence="2">The sequence shown here is derived from an EMBL/GenBank/DDBJ whole genome shotgun (WGS) entry which is preliminary data.</text>
</comment>
<accession>A0A428ZBW5</accession>
<feature type="chain" id="PRO_5038960882" evidence="1">
    <location>
        <begin position="21"/>
        <end position="315"/>
    </location>
</feature>
<proteinExistence type="predicted"/>
<evidence type="ECO:0000313" key="3">
    <source>
        <dbReference type="Proteomes" id="UP000287547"/>
    </source>
</evidence>
<evidence type="ECO:0000313" key="2">
    <source>
        <dbReference type="EMBL" id="RSM85536.1"/>
    </source>
</evidence>
<organism evidence="2 3">
    <name type="scientific">Kibdelosporangium aridum</name>
    <dbReference type="NCBI Taxonomy" id="2030"/>
    <lineage>
        <taxon>Bacteria</taxon>
        <taxon>Bacillati</taxon>
        <taxon>Actinomycetota</taxon>
        <taxon>Actinomycetes</taxon>
        <taxon>Pseudonocardiales</taxon>
        <taxon>Pseudonocardiaceae</taxon>
        <taxon>Kibdelosporangium</taxon>
    </lineage>
</organism>
<gene>
    <name evidence="2" type="ORF">DMH04_17455</name>
</gene>